<gene>
    <name evidence="7" type="ORF">A2890_02425</name>
</gene>
<dbReference type="PANTHER" id="PTHR15893:SF0">
    <property type="entry name" value="LARGE RIBOSOMAL SUBUNIT PROTEIN BL27M"/>
    <property type="match status" value="1"/>
</dbReference>
<dbReference type="GO" id="GO:0005840">
    <property type="term" value="C:ribosome"/>
    <property type="evidence" value="ECO:0007669"/>
    <property type="project" value="UniProtKB-KW"/>
</dbReference>
<evidence type="ECO:0000256" key="6">
    <source>
        <dbReference type="SAM" id="MobiDB-lite"/>
    </source>
</evidence>
<organism evidence="7 8">
    <name type="scientific">candidate division WWE3 bacterium RIFCSPLOWO2_01_FULL_53_14</name>
    <dbReference type="NCBI Taxonomy" id="1802628"/>
    <lineage>
        <taxon>Bacteria</taxon>
        <taxon>Katanobacteria</taxon>
    </lineage>
</organism>
<dbReference type="Pfam" id="PF01016">
    <property type="entry name" value="Ribosomal_L27"/>
    <property type="match status" value="1"/>
</dbReference>
<name>A0A1F4VZY6_UNCKA</name>
<comment type="similarity">
    <text evidence="1">Belongs to the bacterial ribosomal protein bL27 family.</text>
</comment>
<evidence type="ECO:0000256" key="1">
    <source>
        <dbReference type="ARBA" id="ARBA00010797"/>
    </source>
</evidence>
<dbReference type="GO" id="GO:1990904">
    <property type="term" value="C:ribonucleoprotein complex"/>
    <property type="evidence" value="ECO:0007669"/>
    <property type="project" value="UniProtKB-KW"/>
</dbReference>
<dbReference type="PRINTS" id="PR00063">
    <property type="entry name" value="RIBOSOMALL27"/>
</dbReference>
<sequence>MAHKKAGGSKARQKSRVAGKRLGVKVGSGQKITTGSIIIRQRGRNIAPGPGARLGRDFTIFAAREGKVAFKTKLGKKYVSVS</sequence>
<dbReference type="Gene3D" id="2.40.50.100">
    <property type="match status" value="1"/>
</dbReference>
<keyword evidence="2" id="KW-0689">Ribosomal protein</keyword>
<proteinExistence type="inferred from homology"/>
<dbReference type="Proteomes" id="UP000176967">
    <property type="component" value="Unassembled WGS sequence"/>
</dbReference>
<accession>A0A1F4VZY6</accession>
<feature type="compositionally biased region" description="Basic residues" evidence="6">
    <location>
        <begin position="1"/>
        <end position="23"/>
    </location>
</feature>
<evidence type="ECO:0000256" key="5">
    <source>
        <dbReference type="ARBA" id="ARBA00035477"/>
    </source>
</evidence>
<dbReference type="AlphaFoldDB" id="A0A1F4VZY6"/>
<evidence type="ECO:0000256" key="2">
    <source>
        <dbReference type="ARBA" id="ARBA00022980"/>
    </source>
</evidence>
<reference evidence="7 8" key="1">
    <citation type="journal article" date="2016" name="Nat. Commun.">
        <title>Thousands of microbial genomes shed light on interconnected biogeochemical processes in an aquifer system.</title>
        <authorList>
            <person name="Anantharaman K."/>
            <person name="Brown C.T."/>
            <person name="Hug L.A."/>
            <person name="Sharon I."/>
            <person name="Castelle C.J."/>
            <person name="Probst A.J."/>
            <person name="Thomas B.C."/>
            <person name="Singh A."/>
            <person name="Wilkins M.J."/>
            <person name="Karaoz U."/>
            <person name="Brodie E.L."/>
            <person name="Williams K.H."/>
            <person name="Hubbard S.S."/>
            <person name="Banfield J.F."/>
        </authorList>
    </citation>
    <scope>NUCLEOTIDE SEQUENCE [LARGE SCALE GENOMIC DNA]</scope>
</reference>
<protein>
    <recommendedName>
        <fullName evidence="4">Large ribosomal subunit protein bL27</fullName>
    </recommendedName>
    <alternativeName>
        <fullName evidence="5">50S ribosomal protein L27</fullName>
    </alternativeName>
</protein>
<keyword evidence="3" id="KW-0687">Ribonucleoprotein</keyword>
<dbReference type="PANTHER" id="PTHR15893">
    <property type="entry name" value="RIBOSOMAL PROTEIN L27"/>
    <property type="match status" value="1"/>
</dbReference>
<dbReference type="SUPFAM" id="SSF110324">
    <property type="entry name" value="Ribosomal L27 protein-like"/>
    <property type="match status" value="1"/>
</dbReference>
<dbReference type="EMBL" id="MEVL01000004">
    <property type="protein sequence ID" value="OGC62736.1"/>
    <property type="molecule type" value="Genomic_DNA"/>
</dbReference>
<feature type="region of interest" description="Disordered" evidence="6">
    <location>
        <begin position="1"/>
        <end position="24"/>
    </location>
</feature>
<dbReference type="GO" id="GO:0003735">
    <property type="term" value="F:structural constituent of ribosome"/>
    <property type="evidence" value="ECO:0007669"/>
    <property type="project" value="InterPro"/>
</dbReference>
<evidence type="ECO:0000256" key="4">
    <source>
        <dbReference type="ARBA" id="ARBA00035175"/>
    </source>
</evidence>
<dbReference type="PROSITE" id="PS00831">
    <property type="entry name" value="RIBOSOMAL_L27"/>
    <property type="match status" value="1"/>
</dbReference>
<dbReference type="InterPro" id="IPR001684">
    <property type="entry name" value="Ribosomal_bL27"/>
</dbReference>
<evidence type="ECO:0000313" key="7">
    <source>
        <dbReference type="EMBL" id="OGC62736.1"/>
    </source>
</evidence>
<evidence type="ECO:0000256" key="3">
    <source>
        <dbReference type="ARBA" id="ARBA00023274"/>
    </source>
</evidence>
<comment type="caution">
    <text evidence="7">The sequence shown here is derived from an EMBL/GenBank/DDBJ whole genome shotgun (WGS) entry which is preliminary data.</text>
</comment>
<dbReference type="STRING" id="1802628.A2890_02425"/>
<dbReference type="GO" id="GO:0006412">
    <property type="term" value="P:translation"/>
    <property type="evidence" value="ECO:0007669"/>
    <property type="project" value="InterPro"/>
</dbReference>
<dbReference type="InterPro" id="IPR018261">
    <property type="entry name" value="Ribosomal_bL27_CS"/>
</dbReference>
<evidence type="ECO:0000313" key="8">
    <source>
        <dbReference type="Proteomes" id="UP000176967"/>
    </source>
</evidence>